<keyword evidence="1" id="KW-0175">Coiled coil</keyword>
<dbReference type="InterPro" id="IPR043128">
    <property type="entry name" value="Rev_trsase/Diguanyl_cyclase"/>
</dbReference>
<dbReference type="SMART" id="SM00267">
    <property type="entry name" value="GGDEF"/>
    <property type="match status" value="1"/>
</dbReference>
<dbReference type="Gene3D" id="1.10.3210.10">
    <property type="entry name" value="Hypothetical protein af1432"/>
    <property type="match status" value="1"/>
</dbReference>
<dbReference type="PROSITE" id="PS51832">
    <property type="entry name" value="HD_GYP"/>
    <property type="match status" value="1"/>
</dbReference>
<dbReference type="InterPro" id="IPR000014">
    <property type="entry name" value="PAS"/>
</dbReference>
<dbReference type="CDD" id="cd00077">
    <property type="entry name" value="HDc"/>
    <property type="match status" value="1"/>
</dbReference>
<dbReference type="SMART" id="SM00086">
    <property type="entry name" value="PAC"/>
    <property type="match status" value="3"/>
</dbReference>
<dbReference type="Pfam" id="PF00990">
    <property type="entry name" value="GGDEF"/>
    <property type="match status" value="1"/>
</dbReference>
<dbReference type="SMART" id="SM00471">
    <property type="entry name" value="HDc"/>
    <property type="match status" value="1"/>
</dbReference>
<dbReference type="NCBIfam" id="TIGR00254">
    <property type="entry name" value="GGDEF"/>
    <property type="match status" value="1"/>
</dbReference>
<reference evidence="6 7" key="1">
    <citation type="submission" date="2010-11" db="EMBL/GenBank/DDBJ databases">
        <title>Complete sequence of Halanaerobium sp. sapolanicus.</title>
        <authorList>
            <consortium name="US DOE Joint Genome Institute"/>
            <person name="Lucas S."/>
            <person name="Copeland A."/>
            <person name="Lapidus A."/>
            <person name="Cheng J.-F."/>
            <person name="Bruce D."/>
            <person name="Goodwin L."/>
            <person name="Pitluck S."/>
            <person name="Davenport K."/>
            <person name="Detter J.C."/>
            <person name="Han C."/>
            <person name="Tapia R."/>
            <person name="Land M."/>
            <person name="Hauser L."/>
            <person name="Jeffries C."/>
            <person name="Kyrpides N."/>
            <person name="Ivanova N."/>
            <person name="Mikhailova N."/>
            <person name="Begemann M.B."/>
            <person name="Mormile M.R."/>
            <person name="Wall J.D."/>
            <person name="Elias D.A."/>
            <person name="Woyke T."/>
        </authorList>
    </citation>
    <scope>NUCLEOTIDE SEQUENCE [LARGE SCALE GENOMIC DNA]</scope>
    <source>
        <strain evidence="7">sapolanicus</strain>
    </source>
</reference>
<dbReference type="OrthoDB" id="9804747at2"/>
<dbReference type="AlphaFoldDB" id="E4RNY7"/>
<feature type="coiled-coil region" evidence="1">
    <location>
        <begin position="370"/>
        <end position="397"/>
    </location>
</feature>
<evidence type="ECO:0000259" key="2">
    <source>
        <dbReference type="PROSITE" id="PS50112"/>
    </source>
</evidence>
<dbReference type="Pfam" id="PF08448">
    <property type="entry name" value="PAS_4"/>
    <property type="match status" value="3"/>
</dbReference>
<sequence length="966" mass="111577">MKKISKQKAWHNLINLPFMVILLNEKGDIEAINKDCSTFLNKIYNKNSLDWILNLSAEDFLLKLKVVSSFNSHNFDIFNSEFKKVLNKEKDLFKAEVILDKLEENIYLSMKIKSFTEGSLIIFEDITQRKEAELLLKKEKNSYLNLINGQKEMVCRFEEDTSLSFVNDSYAENIGMAKEELIGKKFIEFVPYEDKEIIYNILSKIKKGDFSEEYEHKVINNKGELRYHKWKDYSLFNKESQKRFFQAVGRDITQEKLKTKFAEALFENSSSAIVMLNNKHQIMKVNKIFEKKFGFKSEEIIGVNLDDLLEKNKSGISDRALSEKVISGEKVITKAIRYDSSGKARKFLIKAIPIKIEGDIKGVYVIYDDISKQEKTRKELEDTKKELESILESIEDGISVLNSDLTINYTNPKMQQWYAENRPLKGKKCYEVYHNSHQPCDNCPTIRSLKSGNVESEIVRGLNGKSQKYLELYTYPIINDDSGEIEGVVEFVRDITQKKQLENKLKIREEQYRKIFHKSPIGMMLEDSEGNILEVNDSLYEVTGFKKQELEGSSIFDKLVPPDHQQTARENIETILNNEEFEFITENRKPNGEAYHLKLKETKISLADQKEGILSMQLDITDIINKEKKLEYLSYHDDLTGLYNRNFFEEELQRLDTKRQLPLTLILVDANGLKLINDTYGHSTGDQFLIKIAEVLNSVMREEDIIARLGGDEFVVILPKTDEKDAQQIVNRILATSREKYIEDVNLSIGIGTAVKTDCNQDIYDILNQADKKMYQDKLTNGRSEKNKLIQNLLETLGAKSNESREHAERMAELALKLGEELNLNNEDLKNLILLATIHDIGKVTIPEKILKKTEKLNKKEWEEIKTHPEKGYRIAQATDEFSVIAKLILHHHERWDGTGYPGGLKGKEIPLLARIITIIDAYDVMTNDRSYQKSISKKEALAEIKRCSGTQFDPELSKTFLSMML</sequence>
<keyword evidence="7" id="KW-1185">Reference proteome</keyword>
<dbReference type="Pfam" id="PF00989">
    <property type="entry name" value="PAS"/>
    <property type="match status" value="1"/>
</dbReference>
<dbReference type="NCBIfam" id="TIGR00229">
    <property type="entry name" value="sensory_box"/>
    <property type="match status" value="4"/>
</dbReference>
<evidence type="ECO:0000256" key="1">
    <source>
        <dbReference type="SAM" id="Coils"/>
    </source>
</evidence>
<dbReference type="STRING" id="656519.Halsa_0188"/>
<dbReference type="PANTHER" id="PTHR44757:SF2">
    <property type="entry name" value="BIOFILM ARCHITECTURE MAINTENANCE PROTEIN MBAA"/>
    <property type="match status" value="1"/>
</dbReference>
<dbReference type="InterPro" id="IPR013656">
    <property type="entry name" value="PAS_4"/>
</dbReference>
<dbReference type="SUPFAM" id="SSF109604">
    <property type="entry name" value="HD-domain/PDEase-like"/>
    <property type="match status" value="1"/>
</dbReference>
<dbReference type="SUPFAM" id="SSF55073">
    <property type="entry name" value="Nucleotide cyclase"/>
    <property type="match status" value="1"/>
</dbReference>
<feature type="domain" description="GGDEF" evidence="4">
    <location>
        <begin position="661"/>
        <end position="791"/>
    </location>
</feature>
<dbReference type="Gene3D" id="3.30.70.270">
    <property type="match status" value="1"/>
</dbReference>
<dbReference type="PANTHER" id="PTHR44757">
    <property type="entry name" value="DIGUANYLATE CYCLASE DGCP"/>
    <property type="match status" value="1"/>
</dbReference>
<evidence type="ECO:0000313" key="6">
    <source>
        <dbReference type="EMBL" id="ADQ13677.1"/>
    </source>
</evidence>
<dbReference type="eggNOG" id="COG2199">
    <property type="taxonomic scope" value="Bacteria"/>
</dbReference>
<dbReference type="InterPro" id="IPR013767">
    <property type="entry name" value="PAS_fold"/>
</dbReference>
<evidence type="ECO:0000259" key="4">
    <source>
        <dbReference type="PROSITE" id="PS50887"/>
    </source>
</evidence>
<dbReference type="eggNOG" id="COG5000">
    <property type="taxonomic scope" value="Bacteria"/>
</dbReference>
<dbReference type="PROSITE" id="PS50112">
    <property type="entry name" value="PAS"/>
    <property type="match status" value="3"/>
</dbReference>
<dbReference type="eggNOG" id="COG2206">
    <property type="taxonomic scope" value="Bacteria"/>
</dbReference>
<proteinExistence type="predicted"/>
<accession>E4RNY7</accession>
<dbReference type="InterPro" id="IPR003607">
    <property type="entry name" value="HD/PDEase_dom"/>
</dbReference>
<name>E4RNY7_HALHG</name>
<feature type="domain" description="PAS" evidence="2">
    <location>
        <begin position="139"/>
        <end position="209"/>
    </location>
</feature>
<organism evidence="6 7">
    <name type="scientific">Halanaerobium hydrogeniformans</name>
    <name type="common">Halanaerobium sp. (strain sapolanicus)</name>
    <dbReference type="NCBI Taxonomy" id="656519"/>
    <lineage>
        <taxon>Bacteria</taxon>
        <taxon>Bacillati</taxon>
        <taxon>Bacillota</taxon>
        <taxon>Clostridia</taxon>
        <taxon>Halanaerobiales</taxon>
        <taxon>Halanaerobiaceae</taxon>
        <taxon>Halanaerobium</taxon>
    </lineage>
</organism>
<dbReference type="Pfam" id="PF13487">
    <property type="entry name" value="HD_5"/>
    <property type="match status" value="1"/>
</dbReference>
<dbReference type="PROSITE" id="PS50113">
    <property type="entry name" value="PAC"/>
    <property type="match status" value="1"/>
</dbReference>
<dbReference type="EMBL" id="CP002304">
    <property type="protein sequence ID" value="ADQ13677.1"/>
    <property type="molecule type" value="Genomic_DNA"/>
</dbReference>
<dbReference type="HOGENOM" id="CLU_000445_92_5_9"/>
<reference evidence="6 7" key="2">
    <citation type="journal article" date="2011" name="J. Bacteriol.">
        <title>Complete Genome Sequence of the Haloalkaliphilic, Hydrogen Producing Halanaerobium hydrogenoformans.</title>
        <authorList>
            <person name="Brown S.D."/>
            <person name="Begemann M.B."/>
            <person name="Mormile M.R."/>
            <person name="Wall J.D."/>
            <person name="Han C.S."/>
            <person name="Goodwin L.A."/>
            <person name="Pitluck S."/>
            <person name="Land M.L."/>
            <person name="Hauser L.J."/>
            <person name="Elias D.A."/>
        </authorList>
    </citation>
    <scope>NUCLEOTIDE SEQUENCE [LARGE SCALE GENOMIC DNA]</scope>
    <source>
        <strain evidence="7">sapolanicus</strain>
    </source>
</reference>
<dbReference type="RefSeq" id="WP_013404783.1">
    <property type="nucleotide sequence ID" value="NC_014654.1"/>
</dbReference>
<gene>
    <name evidence="6" type="ordered locus">Halsa_0188</name>
</gene>
<dbReference type="CDD" id="cd00130">
    <property type="entry name" value="PAS"/>
    <property type="match status" value="3"/>
</dbReference>
<dbReference type="InterPro" id="IPR037522">
    <property type="entry name" value="HD_GYP_dom"/>
</dbReference>
<feature type="domain" description="PAS" evidence="2">
    <location>
        <begin position="508"/>
        <end position="579"/>
    </location>
</feature>
<dbReference type="KEGG" id="has:Halsa_0188"/>
<protein>
    <submittedName>
        <fullName evidence="6">Diguanylate cyclase and metal dependent phosphohydrolase</fullName>
    </submittedName>
</protein>
<evidence type="ECO:0000259" key="3">
    <source>
        <dbReference type="PROSITE" id="PS50113"/>
    </source>
</evidence>
<feature type="domain" description="PAS" evidence="2">
    <location>
        <begin position="258"/>
        <end position="329"/>
    </location>
</feature>
<dbReference type="InterPro" id="IPR000700">
    <property type="entry name" value="PAS-assoc_C"/>
</dbReference>
<dbReference type="InterPro" id="IPR035965">
    <property type="entry name" value="PAS-like_dom_sf"/>
</dbReference>
<dbReference type="SUPFAM" id="SSF55785">
    <property type="entry name" value="PYP-like sensor domain (PAS domain)"/>
    <property type="match status" value="4"/>
</dbReference>
<dbReference type="InterPro" id="IPR052155">
    <property type="entry name" value="Biofilm_reg_signaling"/>
</dbReference>
<feature type="domain" description="HD-GYP" evidence="5">
    <location>
        <begin position="782"/>
        <end position="966"/>
    </location>
</feature>
<feature type="domain" description="PAC" evidence="3">
    <location>
        <begin position="452"/>
        <end position="507"/>
    </location>
</feature>
<dbReference type="InterPro" id="IPR029787">
    <property type="entry name" value="Nucleotide_cyclase"/>
</dbReference>
<dbReference type="PROSITE" id="PS50887">
    <property type="entry name" value="GGDEF"/>
    <property type="match status" value="1"/>
</dbReference>
<dbReference type="GO" id="GO:0006355">
    <property type="term" value="P:regulation of DNA-templated transcription"/>
    <property type="evidence" value="ECO:0007669"/>
    <property type="project" value="InterPro"/>
</dbReference>
<dbReference type="InterPro" id="IPR000160">
    <property type="entry name" value="GGDEF_dom"/>
</dbReference>
<evidence type="ECO:0000259" key="5">
    <source>
        <dbReference type="PROSITE" id="PS51832"/>
    </source>
</evidence>
<dbReference type="CDD" id="cd01949">
    <property type="entry name" value="GGDEF"/>
    <property type="match status" value="1"/>
</dbReference>
<dbReference type="SMART" id="SM00091">
    <property type="entry name" value="PAS"/>
    <property type="match status" value="4"/>
</dbReference>
<evidence type="ECO:0000313" key="7">
    <source>
        <dbReference type="Proteomes" id="UP000007434"/>
    </source>
</evidence>
<dbReference type="Proteomes" id="UP000007434">
    <property type="component" value="Chromosome"/>
</dbReference>
<dbReference type="Gene3D" id="3.30.450.20">
    <property type="entry name" value="PAS domain"/>
    <property type="match status" value="4"/>
</dbReference>
<dbReference type="InterPro" id="IPR001610">
    <property type="entry name" value="PAC"/>
</dbReference>